<protein>
    <submittedName>
        <fullName evidence="1">Uncharacterized protein</fullName>
    </submittedName>
</protein>
<organism evidence="1 2">
    <name type="scientific">Tribonema minus</name>
    <dbReference type="NCBI Taxonomy" id="303371"/>
    <lineage>
        <taxon>Eukaryota</taxon>
        <taxon>Sar</taxon>
        <taxon>Stramenopiles</taxon>
        <taxon>Ochrophyta</taxon>
        <taxon>PX clade</taxon>
        <taxon>Xanthophyceae</taxon>
        <taxon>Tribonematales</taxon>
        <taxon>Tribonemataceae</taxon>
        <taxon>Tribonema</taxon>
    </lineage>
</organism>
<gene>
    <name evidence="1" type="ORF">JKP88DRAFT_237576</name>
</gene>
<accession>A0A836CI70</accession>
<evidence type="ECO:0000313" key="2">
    <source>
        <dbReference type="Proteomes" id="UP000664859"/>
    </source>
</evidence>
<dbReference type="EMBL" id="JAFCMP010000161">
    <property type="protein sequence ID" value="KAG5184541.1"/>
    <property type="molecule type" value="Genomic_DNA"/>
</dbReference>
<dbReference type="AlphaFoldDB" id="A0A836CI70"/>
<name>A0A836CI70_9STRA</name>
<comment type="caution">
    <text evidence="1">The sequence shown here is derived from an EMBL/GenBank/DDBJ whole genome shotgun (WGS) entry which is preliminary data.</text>
</comment>
<dbReference type="Proteomes" id="UP000664859">
    <property type="component" value="Unassembled WGS sequence"/>
</dbReference>
<sequence>MLPEDLTSELQELPTAHELMEMARQMLAEGYAQLRLVCMQGESPTGDSVSCLSTMASIVASAEAGGADAVVSALCPTTTDNALIDSGCCMRDIMAAVPRSELPEADFWVKVDQGCGLGLSTSDPDRALDFCANPFATSTAESFVVKFRVAGAESWCAAEQVTRVQQAATTVLGAKDSQVVVSSCRYSPETLDTELGLSITAIGMAQVDTFDDMQSAATNAAFLEAIADALALPHDAVTGDATVALVLRSARAWPRN</sequence>
<reference evidence="1" key="1">
    <citation type="submission" date="2021-02" db="EMBL/GenBank/DDBJ databases">
        <title>First Annotated Genome of the Yellow-green Alga Tribonema minus.</title>
        <authorList>
            <person name="Mahan K.M."/>
        </authorList>
    </citation>
    <scope>NUCLEOTIDE SEQUENCE</scope>
    <source>
        <strain evidence="1">UTEX B ZZ1240</strain>
    </source>
</reference>
<evidence type="ECO:0000313" key="1">
    <source>
        <dbReference type="EMBL" id="KAG5184541.1"/>
    </source>
</evidence>
<proteinExistence type="predicted"/>
<keyword evidence="2" id="KW-1185">Reference proteome</keyword>